<evidence type="ECO:0000256" key="3">
    <source>
        <dbReference type="ARBA" id="ARBA00022741"/>
    </source>
</evidence>
<keyword evidence="2" id="KW-0808">Transferase</keyword>
<dbReference type="Pfam" id="PF08543">
    <property type="entry name" value="Phos_pyr_kin"/>
    <property type="match status" value="1"/>
</dbReference>
<organism evidence="7 8">
    <name type="scientific">Minwuia thermotolerans</name>
    <dbReference type="NCBI Taxonomy" id="2056226"/>
    <lineage>
        <taxon>Bacteria</taxon>
        <taxon>Pseudomonadati</taxon>
        <taxon>Pseudomonadota</taxon>
        <taxon>Alphaproteobacteria</taxon>
        <taxon>Minwuiales</taxon>
        <taxon>Minwuiaceae</taxon>
        <taxon>Minwuia</taxon>
    </lineage>
</organism>
<dbReference type="InterPro" id="IPR029056">
    <property type="entry name" value="Ribokinase-like"/>
</dbReference>
<dbReference type="RefSeq" id="WP_109792949.1">
    <property type="nucleotide sequence ID" value="NZ_PHIG01000048.1"/>
</dbReference>
<dbReference type="InterPro" id="IPR004625">
    <property type="entry name" value="PyrdxlKinase"/>
</dbReference>
<name>A0A2M9FX80_9PROT</name>
<dbReference type="SUPFAM" id="SSF53613">
    <property type="entry name" value="Ribokinase-like"/>
    <property type="match status" value="1"/>
</dbReference>
<reference evidence="7 8" key="1">
    <citation type="submission" date="2017-11" db="EMBL/GenBank/DDBJ databases">
        <title>Draft genome sequence of Rhizobiales bacterium SY3-13.</title>
        <authorList>
            <person name="Sun C."/>
        </authorList>
    </citation>
    <scope>NUCLEOTIDE SEQUENCE [LARGE SCALE GENOMIC DNA]</scope>
    <source>
        <strain evidence="7 8">SY3-13</strain>
    </source>
</reference>
<protein>
    <recommendedName>
        <fullName evidence="1">pyridoxal kinase</fullName>
        <ecNumber evidence="1">2.7.1.35</ecNumber>
    </recommendedName>
</protein>
<evidence type="ECO:0000256" key="4">
    <source>
        <dbReference type="ARBA" id="ARBA00022777"/>
    </source>
</evidence>
<evidence type="ECO:0000256" key="5">
    <source>
        <dbReference type="ARBA" id="ARBA00022840"/>
    </source>
</evidence>
<dbReference type="PANTHER" id="PTHR10534:SF2">
    <property type="entry name" value="PYRIDOXAL KINASE"/>
    <property type="match status" value="1"/>
</dbReference>
<accession>A0A2M9FX80</accession>
<dbReference type="GO" id="GO:0005829">
    <property type="term" value="C:cytosol"/>
    <property type="evidence" value="ECO:0007669"/>
    <property type="project" value="TreeGrafter"/>
</dbReference>
<dbReference type="AlphaFoldDB" id="A0A2M9FX80"/>
<feature type="domain" description="Pyridoxamine kinase/Phosphomethylpyrimidine kinase" evidence="6">
    <location>
        <begin position="52"/>
        <end position="251"/>
    </location>
</feature>
<dbReference type="EC" id="2.7.1.35" evidence="1"/>
<evidence type="ECO:0000313" key="7">
    <source>
        <dbReference type="EMBL" id="PJK28071.1"/>
    </source>
</evidence>
<keyword evidence="5" id="KW-0067">ATP-binding</keyword>
<evidence type="ECO:0000313" key="8">
    <source>
        <dbReference type="Proteomes" id="UP000229498"/>
    </source>
</evidence>
<dbReference type="GO" id="GO:0008478">
    <property type="term" value="F:pyridoxal kinase activity"/>
    <property type="evidence" value="ECO:0007669"/>
    <property type="project" value="UniProtKB-EC"/>
</dbReference>
<proteinExistence type="predicted"/>
<keyword evidence="8" id="KW-1185">Reference proteome</keyword>
<dbReference type="NCBIfam" id="TIGR00687">
    <property type="entry name" value="pyridox_kin"/>
    <property type="match status" value="1"/>
</dbReference>
<dbReference type="GO" id="GO:0009443">
    <property type="term" value="P:pyridoxal 5'-phosphate salvage"/>
    <property type="evidence" value="ECO:0007669"/>
    <property type="project" value="InterPro"/>
</dbReference>
<dbReference type="Proteomes" id="UP000229498">
    <property type="component" value="Unassembled WGS sequence"/>
</dbReference>
<dbReference type="InterPro" id="IPR013749">
    <property type="entry name" value="PM/HMP-P_kinase-1"/>
</dbReference>
<evidence type="ECO:0000259" key="6">
    <source>
        <dbReference type="Pfam" id="PF08543"/>
    </source>
</evidence>
<keyword evidence="4 7" id="KW-0418">Kinase</keyword>
<keyword evidence="3" id="KW-0547">Nucleotide-binding</keyword>
<dbReference type="EMBL" id="PHIG01000048">
    <property type="protein sequence ID" value="PJK28071.1"/>
    <property type="molecule type" value="Genomic_DNA"/>
</dbReference>
<dbReference type="CDD" id="cd01173">
    <property type="entry name" value="pyridoxal_pyridoxamine_kinase"/>
    <property type="match status" value="1"/>
</dbReference>
<evidence type="ECO:0000256" key="1">
    <source>
        <dbReference type="ARBA" id="ARBA00012104"/>
    </source>
</evidence>
<sequence length="275" mass="28635">MAILSISSQVAKGHVGNSATAFALRRLGHEVWDVPTVVLSHHPGHAKPEGLAVPPDTLAAMVRSVLARGRPSAVFSGYLAEAANGETMAEAVEALRRDGPIPYVIDPILGDADTGVYVRDGVEAVIRDRLLPLADIVLPNCFELGLLAEMEIARTEDALAAARSLIAKGAKAVICTSAPAGADRIAVLMVTSDRAWRLEMPVVPDAPNGTGDLFAGVFMARWLEGMKLQEAAGHAAGAVHAVVAWSKAVGDEDLALVVAQSALADPPSLPGIELL</sequence>
<gene>
    <name evidence="7" type="ORF">CVT23_18710</name>
</gene>
<dbReference type="Gene3D" id="3.40.1190.20">
    <property type="match status" value="1"/>
</dbReference>
<dbReference type="GO" id="GO:0005524">
    <property type="term" value="F:ATP binding"/>
    <property type="evidence" value="ECO:0007669"/>
    <property type="project" value="UniProtKB-KW"/>
</dbReference>
<dbReference type="PANTHER" id="PTHR10534">
    <property type="entry name" value="PYRIDOXAL KINASE"/>
    <property type="match status" value="1"/>
</dbReference>
<evidence type="ECO:0000256" key="2">
    <source>
        <dbReference type="ARBA" id="ARBA00022679"/>
    </source>
</evidence>
<comment type="caution">
    <text evidence="7">The sequence shown here is derived from an EMBL/GenBank/DDBJ whole genome shotgun (WGS) entry which is preliminary data.</text>
</comment>
<dbReference type="OrthoDB" id="9800808at2"/>